<organism evidence="2 3">
    <name type="scientific">Lasiosphaeris hirsuta</name>
    <dbReference type="NCBI Taxonomy" id="260670"/>
    <lineage>
        <taxon>Eukaryota</taxon>
        <taxon>Fungi</taxon>
        <taxon>Dikarya</taxon>
        <taxon>Ascomycota</taxon>
        <taxon>Pezizomycotina</taxon>
        <taxon>Sordariomycetes</taxon>
        <taxon>Sordariomycetidae</taxon>
        <taxon>Sordariales</taxon>
        <taxon>Lasiosphaeriaceae</taxon>
        <taxon>Lasiosphaeris</taxon>
    </lineage>
</organism>
<dbReference type="Proteomes" id="UP001172102">
    <property type="component" value="Unassembled WGS sequence"/>
</dbReference>
<protein>
    <submittedName>
        <fullName evidence="2">Alpha/Beta hydrolase protein</fullName>
    </submittedName>
</protein>
<reference evidence="2" key="1">
    <citation type="submission" date="2023-06" db="EMBL/GenBank/DDBJ databases">
        <title>Genome-scale phylogeny and comparative genomics of the fungal order Sordariales.</title>
        <authorList>
            <consortium name="Lawrence Berkeley National Laboratory"/>
            <person name="Hensen N."/>
            <person name="Bonometti L."/>
            <person name="Westerberg I."/>
            <person name="Brannstrom I.O."/>
            <person name="Guillou S."/>
            <person name="Cros-Aarteil S."/>
            <person name="Calhoun S."/>
            <person name="Haridas S."/>
            <person name="Kuo A."/>
            <person name="Mondo S."/>
            <person name="Pangilinan J."/>
            <person name="Riley R."/>
            <person name="Labutti K."/>
            <person name="Andreopoulos B."/>
            <person name="Lipzen A."/>
            <person name="Chen C."/>
            <person name="Yanf M."/>
            <person name="Daum C."/>
            <person name="Ng V."/>
            <person name="Clum A."/>
            <person name="Steindorff A."/>
            <person name="Ohm R."/>
            <person name="Martin F."/>
            <person name="Silar P."/>
            <person name="Natvig D."/>
            <person name="Lalanne C."/>
            <person name="Gautier V."/>
            <person name="Ament-Velasquez S.L."/>
            <person name="Kruys A."/>
            <person name="Hutchinson M.I."/>
            <person name="Powell A.J."/>
            <person name="Barry K."/>
            <person name="Miller A.N."/>
            <person name="Grigoriev I.V."/>
            <person name="Debuchy R."/>
            <person name="Gladieux P."/>
            <person name="Thoren M.H."/>
            <person name="Johannesson H."/>
        </authorList>
    </citation>
    <scope>NUCLEOTIDE SEQUENCE</scope>
    <source>
        <strain evidence="2">SMH4607-1</strain>
    </source>
</reference>
<dbReference type="Gene3D" id="3.40.50.1820">
    <property type="entry name" value="alpha/beta hydrolase"/>
    <property type="match status" value="1"/>
</dbReference>
<dbReference type="SUPFAM" id="SSF53474">
    <property type="entry name" value="alpha/beta-Hydrolases"/>
    <property type="match status" value="1"/>
</dbReference>
<evidence type="ECO:0000259" key="1">
    <source>
        <dbReference type="Pfam" id="PF00135"/>
    </source>
</evidence>
<evidence type="ECO:0000313" key="2">
    <source>
        <dbReference type="EMBL" id="KAK0702651.1"/>
    </source>
</evidence>
<dbReference type="AlphaFoldDB" id="A0AA40DIJ7"/>
<dbReference type="GO" id="GO:0016787">
    <property type="term" value="F:hydrolase activity"/>
    <property type="evidence" value="ECO:0007669"/>
    <property type="project" value="UniProtKB-KW"/>
</dbReference>
<keyword evidence="3" id="KW-1185">Reference proteome</keyword>
<keyword evidence="2" id="KW-0378">Hydrolase</keyword>
<dbReference type="InterPro" id="IPR029058">
    <property type="entry name" value="AB_hydrolase_fold"/>
</dbReference>
<dbReference type="EMBL" id="JAUKUA010000008">
    <property type="protein sequence ID" value="KAK0702651.1"/>
    <property type="molecule type" value="Genomic_DNA"/>
</dbReference>
<dbReference type="Pfam" id="PF00135">
    <property type="entry name" value="COesterase"/>
    <property type="match status" value="1"/>
</dbReference>
<gene>
    <name evidence="2" type="ORF">B0H67DRAFT_594840</name>
</gene>
<evidence type="ECO:0000313" key="3">
    <source>
        <dbReference type="Proteomes" id="UP001172102"/>
    </source>
</evidence>
<sequence length="437" mass="48912">MNIYRPQGASGKLPVVVWPFSGGFRWGCASTWDFTKFVQRSVQIGQPVMVVAPNYRLNVFGFLCGPDSPLQDLNAGILDHFFAMDFISDNLVVLGGDKSKITVWGQSYGATMLEMEMLYLNKGDLKPSAGILDSCTGPMKTTTTISECTPRTWINLLSLTNCNTAPDKLACLRSIPEQALFNVTLKLATILPGDAFPVIIDARSRFDQRPSVKIRSGNFTALPIIMGRMAQDGSVFAASQRTVTPVAEQEDPVTNKFLATTQLNNLTWSDDFFAELDAWYHYPLNDTTFEGPFKTGLPLFDRLSLIFTDAYFSSHMKLLMTENSRKGKNTYGYFFNEPVPSGGAARELGVYHGTNLVYVFGNANSTEYDVFAQTYQDMYINFINSRNSGVEIWTKYTPSSRKLLQIQKSHIGMIDDDIRQAQVDWFNTPAVQEVFQK</sequence>
<comment type="caution">
    <text evidence="2">The sequence shown here is derived from an EMBL/GenBank/DDBJ whole genome shotgun (WGS) entry which is preliminary data.</text>
</comment>
<dbReference type="InterPro" id="IPR050309">
    <property type="entry name" value="Type-B_Carboxylest/Lipase"/>
</dbReference>
<dbReference type="InterPro" id="IPR002018">
    <property type="entry name" value="CarbesteraseB"/>
</dbReference>
<dbReference type="PANTHER" id="PTHR11559">
    <property type="entry name" value="CARBOXYLESTERASE"/>
    <property type="match status" value="1"/>
</dbReference>
<proteinExistence type="predicted"/>
<feature type="domain" description="Carboxylesterase type B" evidence="1">
    <location>
        <begin position="1"/>
        <end position="411"/>
    </location>
</feature>
<accession>A0AA40DIJ7</accession>
<name>A0AA40DIJ7_9PEZI</name>